<sequence>MLNDSRDNHLDDRAVDAEQRDDLALDTAHDDAGYATPDAKLR</sequence>
<evidence type="ECO:0000313" key="3">
    <source>
        <dbReference type="Proteomes" id="UP000198775"/>
    </source>
</evidence>
<dbReference type="RefSeq" id="WP_280141383.1">
    <property type="nucleotide sequence ID" value="NZ_FOCX01000009.1"/>
</dbReference>
<feature type="compositionally biased region" description="Basic and acidic residues" evidence="1">
    <location>
        <begin position="1"/>
        <end position="32"/>
    </location>
</feature>
<keyword evidence="3" id="KW-1185">Reference proteome</keyword>
<dbReference type="Proteomes" id="UP000198775">
    <property type="component" value="Unassembled WGS sequence"/>
</dbReference>
<reference evidence="3" key="1">
    <citation type="submission" date="2016-10" db="EMBL/GenBank/DDBJ databases">
        <authorList>
            <person name="Varghese N."/>
            <person name="Submissions S."/>
        </authorList>
    </citation>
    <scope>NUCLEOTIDE SEQUENCE [LARGE SCALE GENOMIC DNA]</scope>
    <source>
        <strain evidence="3">IBRC-M 10043</strain>
    </source>
</reference>
<dbReference type="AlphaFoldDB" id="A0A1H8MKH6"/>
<feature type="region of interest" description="Disordered" evidence="1">
    <location>
        <begin position="1"/>
        <end position="42"/>
    </location>
</feature>
<evidence type="ECO:0000256" key="1">
    <source>
        <dbReference type="SAM" id="MobiDB-lite"/>
    </source>
</evidence>
<protein>
    <submittedName>
        <fullName evidence="2">Uncharacterized protein</fullName>
    </submittedName>
</protein>
<name>A0A1H8MKH6_9EURY</name>
<organism evidence="2 3">
    <name type="scientific">Halorientalis persicus</name>
    <dbReference type="NCBI Taxonomy" id="1367881"/>
    <lineage>
        <taxon>Archaea</taxon>
        <taxon>Methanobacteriati</taxon>
        <taxon>Methanobacteriota</taxon>
        <taxon>Stenosarchaea group</taxon>
        <taxon>Halobacteria</taxon>
        <taxon>Halobacteriales</taxon>
        <taxon>Haloarculaceae</taxon>
        <taxon>Halorientalis</taxon>
    </lineage>
</organism>
<gene>
    <name evidence="2" type="ORF">SAMN05216388_100928</name>
</gene>
<dbReference type="EMBL" id="FOCX01000009">
    <property type="protein sequence ID" value="SEO17780.1"/>
    <property type="molecule type" value="Genomic_DNA"/>
</dbReference>
<evidence type="ECO:0000313" key="2">
    <source>
        <dbReference type="EMBL" id="SEO17780.1"/>
    </source>
</evidence>
<proteinExistence type="predicted"/>
<accession>A0A1H8MKH6</accession>